<dbReference type="Proteomes" id="UP000051213">
    <property type="component" value="Unassembled WGS sequence"/>
</dbReference>
<dbReference type="Gene3D" id="3.40.50.2020">
    <property type="match status" value="1"/>
</dbReference>
<dbReference type="InterPro" id="IPR051910">
    <property type="entry name" value="ComF/GntX_DNA_util-trans"/>
</dbReference>
<proteinExistence type="inferred from homology"/>
<accession>A0A0R2UDM4</accession>
<dbReference type="InterPro" id="IPR029057">
    <property type="entry name" value="PRTase-like"/>
</dbReference>
<evidence type="ECO:0008006" key="4">
    <source>
        <dbReference type="Google" id="ProtNLM"/>
    </source>
</evidence>
<dbReference type="AlphaFoldDB" id="A0A0R2UDM4"/>
<evidence type="ECO:0000313" key="3">
    <source>
        <dbReference type="Proteomes" id="UP000051213"/>
    </source>
</evidence>
<name>A0A0R2UDM4_9GAMM</name>
<gene>
    <name evidence="2" type="ORF">ABS24_10480</name>
</gene>
<dbReference type="PANTHER" id="PTHR47505">
    <property type="entry name" value="DNA UTILIZATION PROTEIN YHGH"/>
    <property type="match status" value="1"/>
</dbReference>
<dbReference type="SUPFAM" id="SSF53271">
    <property type="entry name" value="PRTase-like"/>
    <property type="match status" value="1"/>
</dbReference>
<dbReference type="PANTHER" id="PTHR47505:SF1">
    <property type="entry name" value="DNA UTILIZATION PROTEIN YHGH"/>
    <property type="match status" value="1"/>
</dbReference>
<sequence length="204" mass="23217">MKSNNLCPECQQKPPPYRRCVAAFEYQKDTIDKLIMDIKTNPHSPETAQLSSLLSEVITLAYQDSPMPTIMIPVPLHWRKLLMRGFNQSSNIASILSRKLKNTVILENICIRHASSSPQHLKSRKKRIQGMGNAFRMHKNIDYRSDNKNDRTCNPIFEQSVAIVDDVVTSGATAESLAWTLIKAGAKHVDIWCIARTGWHNRFD</sequence>
<organism evidence="2 3">
    <name type="scientific">SAR92 bacterium BACL26 MAG-121220-bin70</name>
    <dbReference type="NCBI Taxonomy" id="1655626"/>
    <lineage>
        <taxon>Bacteria</taxon>
        <taxon>Pseudomonadati</taxon>
        <taxon>Pseudomonadota</taxon>
        <taxon>Gammaproteobacteria</taxon>
        <taxon>Cellvibrionales</taxon>
        <taxon>Porticoccaceae</taxon>
        <taxon>SAR92 clade</taxon>
    </lineage>
</organism>
<dbReference type="InterPro" id="IPR000836">
    <property type="entry name" value="PRTase_dom"/>
</dbReference>
<dbReference type="CDD" id="cd06223">
    <property type="entry name" value="PRTases_typeI"/>
    <property type="match status" value="1"/>
</dbReference>
<evidence type="ECO:0000313" key="2">
    <source>
        <dbReference type="EMBL" id="KRO97112.1"/>
    </source>
</evidence>
<evidence type="ECO:0000256" key="1">
    <source>
        <dbReference type="ARBA" id="ARBA00008007"/>
    </source>
</evidence>
<reference evidence="2 3" key="1">
    <citation type="submission" date="2015-10" db="EMBL/GenBank/DDBJ databases">
        <title>Metagenome-Assembled Genomes uncover a global brackish microbiome.</title>
        <authorList>
            <person name="Hugerth L.W."/>
            <person name="Larsson J."/>
            <person name="Alneberg J."/>
            <person name="Lindh M.V."/>
            <person name="Legrand C."/>
            <person name="Pinhassi J."/>
            <person name="Andersson A.F."/>
        </authorList>
    </citation>
    <scope>NUCLEOTIDE SEQUENCE [LARGE SCALE GENOMIC DNA]</scope>
    <source>
        <strain evidence="2">BACL26 MAG-121220-bin70</strain>
    </source>
</reference>
<protein>
    <recommendedName>
        <fullName evidence="4">Phosphoribosyltransferase domain-containing protein</fullName>
    </recommendedName>
</protein>
<comment type="similarity">
    <text evidence="1">Belongs to the ComF/GntX family.</text>
</comment>
<dbReference type="EMBL" id="LICA01000017">
    <property type="protein sequence ID" value="KRO97112.1"/>
    <property type="molecule type" value="Genomic_DNA"/>
</dbReference>
<comment type="caution">
    <text evidence="2">The sequence shown here is derived from an EMBL/GenBank/DDBJ whole genome shotgun (WGS) entry which is preliminary data.</text>
</comment>